<keyword evidence="4" id="KW-1185">Reference proteome</keyword>
<evidence type="ECO:0000313" key="3">
    <source>
        <dbReference type="EMBL" id="CAH8209562.1"/>
    </source>
</evidence>
<proteinExistence type="predicted"/>
<sequence>MKLQYSSFFISSLSLFSVSYASVVMSSTNDWKPSQMDFGGTGLMQMPSGRMAEEGEFNVGISVNNDYHHYVASMQVMPWLDATIRYTRLPNVLYNSNPDYSGDNLYTDKGMDFKVRLIEESYWLPETSIGLRDFGGTGMFDGEFVAATKRFGNLDFTLGLGWGYIGQSGNVSNPVCKISDRFCNRPSDFKDKGGMVDYGRWFKGPAALFGGIEYQTPYEPLRIKIEYDGNDYSEDWPQIRANSDMTQHTPWNIGINYRLGDWGDAKVSYQRGDTLTLGFNFYTNFNHMKASWLDTPKTKVQASPTSNDWQQASAELQHNAGYQQNTIAVSDNKIIVTGEQVKYRDRDEALERAAAVLTRYGNDDITEFHIIEQNNSMVLTETIINRDDYISAANYDQLGVTPSSTFDKYQEPTPLSSPIVAQSIKRWDYGLSPSLQQSLGGPEAFYLFSLGLSAHSNYWITPKLELGGAIYINIVDNYDKFNYGVDSPQSPHVRNEATPRVRTMFRSYVQDPVRLSQLQLTWFEQPTENIYTQVYGGYLESMFAGVGGEILYRPMRSNWAVGVDMNYLSQREADSWFGIYSDDYFYYDGANPNSTTCINNPTSCRAYVLNQGTTGHLTTYYTPDWAFLESTLFKISAGKFLGGDIGARVDFSKQFKSGVIAGVYAVFTDLTADEYGEGSYNKGFYVSIPFDIMTVKPSTNRAILNWEPITRDGGQMLRKKHQLYDRTDARSPWSQRPNTSQ</sequence>
<protein>
    <submittedName>
        <fullName evidence="3">Lipoprotein GfcD</fullName>
    </submittedName>
    <submittedName>
        <fullName evidence="2">Putative outer membrane protein</fullName>
    </submittedName>
</protein>
<keyword evidence="1" id="KW-0732">Signal</keyword>
<dbReference type="AlphaFoldDB" id="A0A0A1E9T0"/>
<reference evidence="3" key="2">
    <citation type="submission" date="2022-06" db="EMBL/GenBank/DDBJ databases">
        <authorList>
            <person name="Goudenege D."/>
            <person name="Le Roux F."/>
        </authorList>
    </citation>
    <scope>NUCLEOTIDE SEQUENCE</scope>
    <source>
        <strain evidence="3">12-063</strain>
    </source>
</reference>
<dbReference type="Pfam" id="PF06082">
    <property type="entry name" value="YjbH"/>
    <property type="match status" value="1"/>
</dbReference>
<evidence type="ECO:0000313" key="2">
    <source>
        <dbReference type="EMBL" id="AIY26257.1"/>
    </source>
</evidence>
<accession>A0A0A1E9T0</accession>
<keyword evidence="3" id="KW-0449">Lipoprotein</keyword>
<dbReference type="EMBL" id="KM588625">
    <property type="protein sequence ID" value="AIY26257.1"/>
    <property type="molecule type" value="Genomic_DNA"/>
</dbReference>
<evidence type="ECO:0000313" key="4">
    <source>
        <dbReference type="Proteomes" id="UP001152658"/>
    </source>
</evidence>
<reference evidence="2" key="1">
    <citation type="journal article" date="2014" name="PLoS ONE">
        <title>Characterization of the secretomes of two vibrios pathogenic to mollusks.</title>
        <authorList>
            <person name="Madec S."/>
            <person name="Pichereau V."/>
            <person name="Jacq A."/>
            <person name="Paillard M."/>
            <person name="Boisset C."/>
            <person name="Guerard F."/>
            <person name="Paillard C."/>
            <person name="Nicolas J.L."/>
        </authorList>
    </citation>
    <scope>NUCLEOTIDE SEQUENCE</scope>
    <source>
        <strain evidence="2">02-041</strain>
    </source>
</reference>
<feature type="signal peptide" evidence="1">
    <location>
        <begin position="1"/>
        <end position="21"/>
    </location>
</feature>
<dbReference type="RefSeq" id="WP_168520702.1">
    <property type="nucleotide sequence ID" value="NZ_CALYLA010000014.1"/>
</dbReference>
<organism evidence="2">
    <name type="scientific">Vibrio aestuarianus</name>
    <dbReference type="NCBI Taxonomy" id="28171"/>
    <lineage>
        <taxon>Bacteria</taxon>
        <taxon>Pseudomonadati</taxon>
        <taxon>Pseudomonadota</taxon>
        <taxon>Gammaproteobacteria</taxon>
        <taxon>Vibrionales</taxon>
        <taxon>Vibrionaceae</taxon>
        <taxon>Vibrio</taxon>
    </lineage>
</organism>
<evidence type="ECO:0000256" key="1">
    <source>
        <dbReference type="SAM" id="SignalP"/>
    </source>
</evidence>
<feature type="chain" id="PRO_5001973838" evidence="1">
    <location>
        <begin position="22"/>
        <end position="741"/>
    </location>
</feature>
<dbReference type="Proteomes" id="UP001152658">
    <property type="component" value="Unassembled WGS sequence"/>
</dbReference>
<dbReference type="InterPro" id="IPR010344">
    <property type="entry name" value="YbjH"/>
</dbReference>
<name>A0A0A1E9T0_9VIBR</name>
<gene>
    <name evidence="3" type="primary">gfcD</name>
    <name evidence="3" type="ORF">VAE063_880047</name>
</gene>
<dbReference type="EMBL" id="CALYLK010000128">
    <property type="protein sequence ID" value="CAH8209562.1"/>
    <property type="molecule type" value="Genomic_DNA"/>
</dbReference>